<dbReference type="FunFam" id="3.30.40.10:FF:000122">
    <property type="entry name" value="polycomb group RING finger protein 1"/>
    <property type="match status" value="1"/>
</dbReference>
<dbReference type="OrthoDB" id="6375273at2759"/>
<dbReference type="AlphaFoldDB" id="A0A7R9G9H4"/>
<keyword evidence="2" id="KW-0479">Metal-binding</keyword>
<dbReference type="Pfam" id="PF13923">
    <property type="entry name" value="zf-C3HC4_2"/>
    <property type="match status" value="1"/>
</dbReference>
<feature type="compositionally biased region" description="Basic and acidic residues" evidence="7">
    <location>
        <begin position="292"/>
        <end position="302"/>
    </location>
</feature>
<evidence type="ECO:0000259" key="8">
    <source>
        <dbReference type="PROSITE" id="PS50089"/>
    </source>
</evidence>
<organism evidence="9">
    <name type="scientific">Notodromas monacha</name>
    <dbReference type="NCBI Taxonomy" id="399045"/>
    <lineage>
        <taxon>Eukaryota</taxon>
        <taxon>Metazoa</taxon>
        <taxon>Ecdysozoa</taxon>
        <taxon>Arthropoda</taxon>
        <taxon>Crustacea</taxon>
        <taxon>Oligostraca</taxon>
        <taxon>Ostracoda</taxon>
        <taxon>Podocopa</taxon>
        <taxon>Podocopida</taxon>
        <taxon>Cypridocopina</taxon>
        <taxon>Cypridoidea</taxon>
        <taxon>Cyprididae</taxon>
        <taxon>Notodromas</taxon>
    </lineage>
</organism>
<evidence type="ECO:0000256" key="5">
    <source>
        <dbReference type="ARBA" id="ARBA00023242"/>
    </source>
</evidence>
<dbReference type="SMART" id="SM00184">
    <property type="entry name" value="RING"/>
    <property type="match status" value="1"/>
</dbReference>
<evidence type="ECO:0000256" key="3">
    <source>
        <dbReference type="ARBA" id="ARBA00022771"/>
    </source>
</evidence>
<evidence type="ECO:0000313" key="9">
    <source>
        <dbReference type="EMBL" id="CAD7274119.1"/>
    </source>
</evidence>
<proteinExistence type="predicted"/>
<name>A0A7R9G9H4_9CRUS</name>
<evidence type="ECO:0000256" key="4">
    <source>
        <dbReference type="ARBA" id="ARBA00022833"/>
    </source>
</evidence>
<dbReference type="InterPro" id="IPR017907">
    <property type="entry name" value="Znf_RING_CS"/>
</dbReference>
<dbReference type="GO" id="GO:0035102">
    <property type="term" value="C:PRC1 complex"/>
    <property type="evidence" value="ECO:0007669"/>
    <property type="project" value="TreeGrafter"/>
</dbReference>
<dbReference type="GO" id="GO:0008270">
    <property type="term" value="F:zinc ion binding"/>
    <property type="evidence" value="ECO:0007669"/>
    <property type="project" value="UniProtKB-KW"/>
</dbReference>
<reference evidence="9" key="1">
    <citation type="submission" date="2020-11" db="EMBL/GenBank/DDBJ databases">
        <authorList>
            <person name="Tran Van P."/>
        </authorList>
    </citation>
    <scope>NUCLEOTIDE SEQUENCE</scope>
</reference>
<dbReference type="Pfam" id="PF16207">
    <property type="entry name" value="RAWUL"/>
    <property type="match status" value="1"/>
</dbReference>
<evidence type="ECO:0000256" key="6">
    <source>
        <dbReference type="PROSITE-ProRule" id="PRU00175"/>
    </source>
</evidence>
<dbReference type="EMBL" id="CAJPEX010000207">
    <property type="protein sequence ID" value="CAG0914271.1"/>
    <property type="molecule type" value="Genomic_DNA"/>
</dbReference>
<keyword evidence="5" id="KW-0539">Nucleus</keyword>
<evidence type="ECO:0000256" key="2">
    <source>
        <dbReference type="ARBA" id="ARBA00022723"/>
    </source>
</evidence>
<feature type="domain" description="RING-type" evidence="8">
    <location>
        <begin position="18"/>
        <end position="57"/>
    </location>
</feature>
<gene>
    <name evidence="9" type="ORF">NMOB1V02_LOCUS1974</name>
</gene>
<keyword evidence="3 6" id="KW-0863">Zinc-finger</keyword>
<dbReference type="GO" id="GO:1990841">
    <property type="term" value="F:promoter-specific chromatin binding"/>
    <property type="evidence" value="ECO:0007669"/>
    <property type="project" value="TreeGrafter"/>
</dbReference>
<keyword evidence="10" id="KW-1185">Reference proteome</keyword>
<feature type="region of interest" description="Disordered" evidence="7">
    <location>
        <begin position="276"/>
        <end position="339"/>
    </location>
</feature>
<dbReference type="Proteomes" id="UP000678499">
    <property type="component" value="Unassembled WGS sequence"/>
</dbReference>
<dbReference type="Gene3D" id="3.10.20.90">
    <property type="entry name" value="Phosphatidylinositol 3-kinase Catalytic Subunit, Chain A, domain 1"/>
    <property type="match status" value="1"/>
</dbReference>
<dbReference type="InterPro" id="IPR032443">
    <property type="entry name" value="RAWUL"/>
</dbReference>
<dbReference type="PROSITE" id="PS50089">
    <property type="entry name" value="ZF_RING_2"/>
    <property type="match status" value="1"/>
</dbReference>
<dbReference type="PROSITE" id="PS00518">
    <property type="entry name" value="ZF_RING_1"/>
    <property type="match status" value="1"/>
</dbReference>
<evidence type="ECO:0000256" key="1">
    <source>
        <dbReference type="ARBA" id="ARBA00004123"/>
    </source>
</evidence>
<dbReference type="Gene3D" id="3.30.40.10">
    <property type="entry name" value="Zinc/RING finger domain, C3HC4 (zinc finger)"/>
    <property type="match status" value="1"/>
</dbReference>
<dbReference type="GO" id="GO:0000122">
    <property type="term" value="P:negative regulation of transcription by RNA polymerase II"/>
    <property type="evidence" value="ECO:0007669"/>
    <property type="project" value="TreeGrafter"/>
</dbReference>
<comment type="subcellular location">
    <subcellularLocation>
        <location evidence="1">Nucleus</location>
    </subcellularLocation>
</comment>
<dbReference type="PANTHER" id="PTHR10825:SF29">
    <property type="entry name" value="POLYCOMB GROUP RING FINGER PROTEIN 1"/>
    <property type="match status" value="1"/>
</dbReference>
<evidence type="ECO:0000313" key="10">
    <source>
        <dbReference type="Proteomes" id="UP000678499"/>
    </source>
</evidence>
<sequence>MSSMTIMKVRDLHPQIICPLCGGYFIDATTIVECLHSFCRSCIVRYLETSKYCPICDVQIHKTKPLLNIRPDKTLQDIVFKLVPGLFEDEMRRRREFYSKHPESEPADLEENGRMIGHRYVICSSKDMINVALSPRHSSAIVGSKSRLIDQLKCVGPKRFFYCPAMVTIGHLKHLLRNKLGPELLKHGRLEIFWQDAQLPDPYTLLDIGCTYPWNRSKPMHLSYRIVAVRKDEENFRLMNGEAKKLRKKRSLSRRKIRLTSEVLCSSPVRSASPALPICDNPAESVPVNHLKSSDDDTKENVEGTTSLEPPESVPSCDSLSESEPLKAKRRKSEEPEFRVPKLENNLPLSSFSPLMEVARTPEPPPSEKVEVRMRKRCLTPALINGVGEQEELRSSEVRTPDVYPWSSPLAGSWAQYYQHFHAGLGSPVAPSPPLRLNSSFSSPAYNYPSSPIPPLTPPFPTPRAMIPPPMLSPTMNALAHSSMASSMMWSQAMNYRQFHHHQSLFGQRQWDIFDVGSVFKSAFTNGAHSSGASPPMFPHLRSDASSFYSPGNYVSPNPQRELPKH</sequence>
<dbReference type="EMBL" id="OA882244">
    <property type="protein sequence ID" value="CAD7274119.1"/>
    <property type="molecule type" value="Genomic_DNA"/>
</dbReference>
<dbReference type="InterPro" id="IPR001841">
    <property type="entry name" value="Znf_RING"/>
</dbReference>
<protein>
    <recommendedName>
        <fullName evidence="8">RING-type domain-containing protein</fullName>
    </recommendedName>
</protein>
<feature type="compositionally biased region" description="Basic and acidic residues" evidence="7">
    <location>
        <begin position="324"/>
        <end position="339"/>
    </location>
</feature>
<accession>A0A7R9G9H4</accession>
<dbReference type="InterPro" id="IPR013083">
    <property type="entry name" value="Znf_RING/FYVE/PHD"/>
</dbReference>
<dbReference type="PANTHER" id="PTHR10825">
    <property type="entry name" value="RING FINGER DOMAIN-CONTAINING, POLYCOMB GROUP COMPONENT"/>
    <property type="match status" value="1"/>
</dbReference>
<keyword evidence="4" id="KW-0862">Zinc</keyword>
<evidence type="ECO:0000256" key="7">
    <source>
        <dbReference type="SAM" id="MobiDB-lite"/>
    </source>
</evidence>
<dbReference type="SUPFAM" id="SSF57850">
    <property type="entry name" value="RING/U-box"/>
    <property type="match status" value="1"/>
</dbReference>